<keyword evidence="2" id="KW-1185">Reference proteome</keyword>
<reference evidence="1 2" key="1">
    <citation type="journal article" date="2011" name="Int. J. Syst. Evol. Microbiol.">
        <title>Hymenobacter yonginensis sp. nov., isolated from a mesotrophic artificial lake.</title>
        <authorList>
            <person name="Joung Y."/>
            <person name="Cho S.H."/>
            <person name="Kim H."/>
            <person name="Kim S.B."/>
            <person name="Joh K."/>
        </authorList>
    </citation>
    <scope>NUCLEOTIDE SEQUENCE [LARGE SCALE GENOMIC DNA]</scope>
    <source>
        <strain evidence="1 2">KCTC 22745</strain>
    </source>
</reference>
<sequence>MPIPAIRSLRPFIGSRDFTESRRFYQAWGFTEVALSPAMSLFTLAGVSFYLQDYYAAEWVDNTMLFLEVENVEQYWPQLEALDLPGQFPGVRVLPIRQEAWGREGFVHDPAGVLWHIGEFNNG</sequence>
<organism evidence="1 2">
    <name type="scientific">Hymenobacter yonginensis</name>
    <dbReference type="NCBI Taxonomy" id="748197"/>
    <lineage>
        <taxon>Bacteria</taxon>
        <taxon>Pseudomonadati</taxon>
        <taxon>Bacteroidota</taxon>
        <taxon>Cytophagia</taxon>
        <taxon>Cytophagales</taxon>
        <taxon>Hymenobacteraceae</taxon>
        <taxon>Hymenobacter</taxon>
    </lineage>
</organism>
<dbReference type="SUPFAM" id="SSF54593">
    <property type="entry name" value="Glyoxalase/Bleomycin resistance protein/Dihydroxybiphenyl dioxygenase"/>
    <property type="match status" value="1"/>
</dbReference>
<protein>
    <submittedName>
        <fullName evidence="1">Glyoxalase</fullName>
    </submittedName>
</protein>
<proteinExistence type="predicted"/>
<name>A0ABY7PTP8_9BACT</name>
<dbReference type="Gene3D" id="3.10.180.10">
    <property type="entry name" value="2,3-Dihydroxybiphenyl 1,2-Dioxygenase, domain 1"/>
    <property type="match status" value="1"/>
</dbReference>
<dbReference type="EMBL" id="CP115396">
    <property type="protein sequence ID" value="WBO86193.1"/>
    <property type="molecule type" value="Genomic_DNA"/>
</dbReference>
<dbReference type="InterPro" id="IPR029068">
    <property type="entry name" value="Glyas_Bleomycin-R_OHBP_Dase"/>
</dbReference>
<gene>
    <name evidence="1" type="ORF">O9Z63_08015</name>
</gene>
<dbReference type="RefSeq" id="WP_270128775.1">
    <property type="nucleotide sequence ID" value="NZ_CP115396.1"/>
</dbReference>
<evidence type="ECO:0000313" key="1">
    <source>
        <dbReference type="EMBL" id="WBO86193.1"/>
    </source>
</evidence>
<dbReference type="Proteomes" id="UP001211872">
    <property type="component" value="Chromosome"/>
</dbReference>
<accession>A0ABY7PTP8</accession>
<evidence type="ECO:0000313" key="2">
    <source>
        <dbReference type="Proteomes" id="UP001211872"/>
    </source>
</evidence>